<dbReference type="Proteomes" id="UP000189956">
    <property type="component" value="Unassembled WGS sequence"/>
</dbReference>
<keyword evidence="2" id="KW-0732">Signal</keyword>
<keyword evidence="1" id="KW-0472">Membrane</keyword>
<dbReference type="Pfam" id="PF13584">
    <property type="entry name" value="BatD"/>
    <property type="match status" value="2"/>
</dbReference>
<keyword evidence="1" id="KW-1133">Transmembrane helix</keyword>
<name>A0A1T4KG13_PORCN</name>
<sequence length="616" mass="68032">MVNITRTETMKRRISGIFLLILISLGWSHSAFAQGKTDFTLSVPDEIYEGEQFKISFTVNADGKKFKMDEPSGLNVLYGPSQSSSQRIAIINGNRTSEQHTTFTYVLLAEKAGDYEIPAATVMVGSATYKTQSRKIKVFPSSARRSGSAANTNGGSRGSTGISDNDVFVVATASKTSIYEQEGTLVTFKVYSLLDFNFEDVKFPDFEGFIAQDVPAPQVQQLKAEQYKGKVYRTIEIKQVYLFPQRSGQLVVPSGTIDLVVSVPVRAQFDSEESIFDSFFSTYQNVRKTIKSKPISIQVKPLPTPKPEGFDGAVGQYSLSAELPQSVVKANESLTVKLTLKGEGNLKLTQIPTPAFPEGFEAYDPKEDDQIDVTLSGVRGSKSKEFFAVPRHAGDFVIPKIDFAYFDPTTATYKTIKIDEIKVHVDKGDVTTQTSVSNFTDKQEIKYLGKDIRYIKRSTSSTRANTPSLPLYVLAYALVAVGGLIVFAIVRAKRKEMGDLSIYKSKRAGKHAKRWLKLAILKKNSGDHTAYFEALLKGLSDYLSSKLQLPLSNLSKDTIAETMQARGVESSLINKTLSVLSTLELARYTPTGEVGEKDQLYNQCAEVIESLESQKL</sequence>
<dbReference type="EMBL" id="FUWL01000005">
    <property type="protein sequence ID" value="SJZ41388.1"/>
    <property type="molecule type" value="Genomic_DNA"/>
</dbReference>
<feature type="transmembrane region" description="Helical" evidence="1">
    <location>
        <begin position="469"/>
        <end position="490"/>
    </location>
</feature>
<evidence type="ECO:0000256" key="1">
    <source>
        <dbReference type="SAM" id="Phobius"/>
    </source>
</evidence>
<feature type="signal peptide" evidence="2">
    <location>
        <begin position="1"/>
        <end position="33"/>
    </location>
</feature>
<organism evidence="3 4">
    <name type="scientific">Porphyromonas cangingivalis</name>
    <dbReference type="NCBI Taxonomy" id="36874"/>
    <lineage>
        <taxon>Bacteria</taxon>
        <taxon>Pseudomonadati</taxon>
        <taxon>Bacteroidota</taxon>
        <taxon>Bacteroidia</taxon>
        <taxon>Bacteroidales</taxon>
        <taxon>Porphyromonadaceae</taxon>
        <taxon>Porphyromonas</taxon>
    </lineage>
</organism>
<evidence type="ECO:0000313" key="3">
    <source>
        <dbReference type="EMBL" id="SJZ41388.1"/>
    </source>
</evidence>
<dbReference type="AlphaFoldDB" id="A0A1T4KG13"/>
<keyword evidence="1" id="KW-0812">Transmembrane</keyword>
<proteinExistence type="predicted"/>
<reference evidence="3 4" key="1">
    <citation type="submission" date="2017-02" db="EMBL/GenBank/DDBJ databases">
        <authorList>
            <person name="Peterson S.W."/>
        </authorList>
    </citation>
    <scope>NUCLEOTIDE SEQUENCE [LARGE SCALE GENOMIC DNA]</scope>
    <source>
        <strain evidence="3 4">ATCC 700135</strain>
    </source>
</reference>
<feature type="chain" id="PRO_5012052255" evidence="2">
    <location>
        <begin position="34"/>
        <end position="616"/>
    </location>
</feature>
<gene>
    <name evidence="3" type="ORF">SAMN02745205_00715</name>
</gene>
<evidence type="ECO:0000313" key="4">
    <source>
        <dbReference type="Proteomes" id="UP000189956"/>
    </source>
</evidence>
<dbReference type="PANTHER" id="PTHR40940">
    <property type="entry name" value="PROTEIN BATD-RELATED"/>
    <property type="match status" value="1"/>
</dbReference>
<protein>
    <submittedName>
        <fullName evidence="3">Oxygen tolerance</fullName>
    </submittedName>
</protein>
<dbReference type="PANTHER" id="PTHR40940:SF2">
    <property type="entry name" value="BATD"/>
    <property type="match status" value="1"/>
</dbReference>
<accession>A0A1T4KG13</accession>
<evidence type="ECO:0000256" key="2">
    <source>
        <dbReference type="SAM" id="SignalP"/>
    </source>
</evidence>
<dbReference type="InterPro" id="IPR025738">
    <property type="entry name" value="BatD"/>
</dbReference>